<comment type="similarity">
    <text evidence="1">Belongs to the type III secretion exporter family.</text>
</comment>
<proteinExistence type="inferred from homology"/>
<accession>A0AA95H7P0</accession>
<reference evidence="4" key="2">
    <citation type="submission" date="2023-04" db="EMBL/GenBank/DDBJ databases">
        <authorList>
            <person name="Beletskiy A.V."/>
            <person name="Mardanov A.V."/>
            <person name="Ravin N.V."/>
        </authorList>
    </citation>
    <scope>NUCLEOTIDE SEQUENCE</scope>
    <source>
        <strain evidence="4">GKL-01</strain>
    </source>
</reference>
<dbReference type="InterPro" id="IPR006135">
    <property type="entry name" value="T3SS_substrate_exporter"/>
</dbReference>
<feature type="transmembrane region" description="Helical" evidence="3">
    <location>
        <begin position="94"/>
        <end position="119"/>
    </location>
</feature>
<dbReference type="GO" id="GO:0005886">
    <property type="term" value="C:plasma membrane"/>
    <property type="evidence" value="ECO:0007669"/>
    <property type="project" value="TreeGrafter"/>
</dbReference>
<organism evidence="4">
    <name type="scientific">Candidatus Thiocaldithrix dubininis</name>
    <dbReference type="NCBI Taxonomy" id="3080823"/>
    <lineage>
        <taxon>Bacteria</taxon>
        <taxon>Pseudomonadati</taxon>
        <taxon>Pseudomonadota</taxon>
        <taxon>Gammaproteobacteria</taxon>
        <taxon>Thiotrichales</taxon>
        <taxon>Thiotrichaceae</taxon>
        <taxon>Candidatus Thiocaldithrix</taxon>
    </lineage>
</organism>
<protein>
    <submittedName>
        <fullName evidence="4">EscU/YscU/HrcU family type III secretion system export apparatus switch protein</fullName>
    </submittedName>
</protein>
<dbReference type="Proteomes" id="UP001300672">
    <property type="component" value="Chromosome"/>
</dbReference>
<sequence length="349" mass="39569">MSDQSDKQEEATPRKLTEARKKGQVPRSSDVPTALSLVLVVLYFWLSWDWLKVQLKEMLEVIPYLVTIDFYQALSLVFDVIVKKAVFGIMLPFSLLMVLAGIIGNIMQFGFLLAFDPIIPKPERLNPAEGLKRIFSGKQVVQTLISLVKTLILAIILWIVIRWGIKEFLHPINQCNLPCAIDLTELLIKKLYLYVLPVLIILAVMDYAYQRMQFMKQQRMTKEEVKQEMKDMMGDPHIRGALSGLRKEISEQDIQKRIKTARLLVLDMGAAIALQYEAGVTPLPVIVAIGKGLMARKMVEIAQIENVPTIIDPTLAQLLLEEGKIDQYIPDSSIERVANAMRKTPKGQK</sequence>
<keyword evidence="3" id="KW-0812">Transmembrane</keyword>
<dbReference type="PANTHER" id="PTHR30531:SF14">
    <property type="entry name" value="SURFACE PRESENTATION OF ANTIGENS PROTEIN SPAS"/>
    <property type="match status" value="1"/>
</dbReference>
<feature type="transmembrane region" description="Helical" evidence="3">
    <location>
        <begin position="191"/>
        <end position="209"/>
    </location>
</feature>
<dbReference type="Gene3D" id="3.40.1690.10">
    <property type="entry name" value="secretion proteins EscU"/>
    <property type="match status" value="1"/>
</dbReference>
<dbReference type="EMBL" id="CP124755">
    <property type="protein sequence ID" value="WGZ91760.1"/>
    <property type="molecule type" value="Genomic_DNA"/>
</dbReference>
<reference evidence="4" key="1">
    <citation type="journal article" date="2023" name="Int. J. Mol. Sci.">
        <title>Metagenomics Revealed a New Genus 'Candidatus Thiocaldithrix dubininis' gen. nov., sp. nov. and a New Species 'Candidatus Thiothrix putei' sp. nov. in the Family Thiotrichaceae, Some Members of Which Have Traits of Both Na+- and H+-Motive Energetics.</title>
        <authorList>
            <person name="Ravin N.V."/>
            <person name="Muntyan M.S."/>
            <person name="Smolyakov D.D."/>
            <person name="Rudenko T.S."/>
            <person name="Beletsky A.V."/>
            <person name="Mardanov A.V."/>
            <person name="Grabovich M.Y."/>
        </authorList>
    </citation>
    <scope>NUCLEOTIDE SEQUENCE</scope>
    <source>
        <strain evidence="4">GKL-01</strain>
    </source>
</reference>
<evidence type="ECO:0000256" key="2">
    <source>
        <dbReference type="SAM" id="MobiDB-lite"/>
    </source>
</evidence>
<evidence type="ECO:0000313" key="4">
    <source>
        <dbReference type="EMBL" id="WGZ91760.1"/>
    </source>
</evidence>
<keyword evidence="3" id="KW-1133">Transmembrane helix</keyword>
<name>A0AA95H7P0_9GAMM</name>
<feature type="region of interest" description="Disordered" evidence="2">
    <location>
        <begin position="1"/>
        <end position="28"/>
    </location>
</feature>
<dbReference type="GO" id="GO:0009306">
    <property type="term" value="P:protein secretion"/>
    <property type="evidence" value="ECO:0007669"/>
    <property type="project" value="InterPro"/>
</dbReference>
<dbReference type="InterPro" id="IPR029025">
    <property type="entry name" value="T3SS_substrate_exporter_C"/>
</dbReference>
<evidence type="ECO:0000256" key="3">
    <source>
        <dbReference type="SAM" id="Phobius"/>
    </source>
</evidence>
<keyword evidence="3" id="KW-0472">Membrane</keyword>
<evidence type="ECO:0000256" key="1">
    <source>
        <dbReference type="ARBA" id="ARBA00010690"/>
    </source>
</evidence>
<feature type="transmembrane region" description="Helical" evidence="3">
    <location>
        <begin position="140"/>
        <end position="161"/>
    </location>
</feature>
<dbReference type="AlphaFoldDB" id="A0AA95H7P0"/>
<dbReference type="SUPFAM" id="SSF160544">
    <property type="entry name" value="EscU C-terminal domain-like"/>
    <property type="match status" value="1"/>
</dbReference>
<gene>
    <name evidence="4" type="ORF">QJT80_04610</name>
</gene>
<dbReference type="PANTHER" id="PTHR30531">
    <property type="entry name" value="FLAGELLAR BIOSYNTHETIC PROTEIN FLHB"/>
    <property type="match status" value="1"/>
</dbReference>
<dbReference type="KEGG" id="tdu:QJT80_04610"/>
<dbReference type="Pfam" id="PF01312">
    <property type="entry name" value="Bac_export_2"/>
    <property type="match status" value="1"/>
</dbReference>
<feature type="compositionally biased region" description="Basic and acidic residues" evidence="2">
    <location>
        <begin position="1"/>
        <end position="21"/>
    </location>
</feature>
<dbReference type="PRINTS" id="PR00950">
    <property type="entry name" value="TYPE3IMSPROT"/>
</dbReference>
<feature type="transmembrane region" description="Helical" evidence="3">
    <location>
        <begin position="63"/>
        <end position="82"/>
    </location>
</feature>
<feature type="transmembrane region" description="Helical" evidence="3">
    <location>
        <begin position="31"/>
        <end position="51"/>
    </location>
</feature>